<dbReference type="EMBL" id="CAJNOL010000177">
    <property type="protein sequence ID" value="CAF0909809.1"/>
    <property type="molecule type" value="Genomic_DNA"/>
</dbReference>
<dbReference type="Pfam" id="PF00342">
    <property type="entry name" value="PGI"/>
    <property type="match status" value="1"/>
</dbReference>
<accession>A0A814AB72</accession>
<dbReference type="GO" id="GO:0006094">
    <property type="term" value="P:gluconeogenesis"/>
    <property type="evidence" value="ECO:0007669"/>
    <property type="project" value="InterPro"/>
</dbReference>
<sequence length="590" mass="68981">MLNSSNNIQNENNDLLQTKFMLDDNPLLFRTGINQVTYEQLYSSMLQLDVNSKRIIHFILVLCTYRMKKIYQLLESLLKSYVSQNISIVYVTFDEIKSFLIKYEQISHEILQKDILTSVTLQNSHNTSSSTMSTKKNVFKQHTILFQSVNFNKEFNTNADVNNENIINSISEQDILNLSPKTDNNTIEKIDLFNEEFLLNYLQKSSLVLIFMKHLDETYLNAFIRWYTEVLIKSDVHSNQSFTSSWNKAIEHCWLVTSDYQRAQTVFSIPKTNLFLWPTEHNDFDHISIIISSILILPIALTINYEIYTMFIDGMSIVDKHCQETTLDRNICIKMALLRIWSTICERKNNAIITCDDDLQYFGEYAKMLFTEYDDYIDEHKMKTKFVSIHGMPLAKTFLQKISNDQNPFSYDLITISDVIQNTNFANKQSPSLTTHSFQNEVNDASDNNLSDEKLSLNRHSSELLTILTEFYEQEKTLQADKIFHPHTLILLDQYTPLTIAFMTMQKKKQIENKPCRIGVRAIVYYSNFAGVLIGVYQISMFFESIIRENIFQLNDQTSLRRSQDKIITQHQENITQDLINEISQIYLDE</sequence>
<dbReference type="Gene3D" id="3.40.50.10490">
    <property type="entry name" value="Glucose-6-phosphate isomerase like protein, domain 1"/>
    <property type="match status" value="1"/>
</dbReference>
<organism evidence="1 2">
    <name type="scientific">Rotaria sordida</name>
    <dbReference type="NCBI Taxonomy" id="392033"/>
    <lineage>
        <taxon>Eukaryota</taxon>
        <taxon>Metazoa</taxon>
        <taxon>Spiralia</taxon>
        <taxon>Gnathifera</taxon>
        <taxon>Rotifera</taxon>
        <taxon>Eurotatoria</taxon>
        <taxon>Bdelloidea</taxon>
        <taxon>Philodinida</taxon>
        <taxon>Philodinidae</taxon>
        <taxon>Rotaria</taxon>
    </lineage>
</organism>
<reference evidence="1" key="1">
    <citation type="submission" date="2021-02" db="EMBL/GenBank/DDBJ databases">
        <authorList>
            <person name="Nowell W R."/>
        </authorList>
    </citation>
    <scope>NUCLEOTIDE SEQUENCE</scope>
</reference>
<evidence type="ECO:0000313" key="2">
    <source>
        <dbReference type="Proteomes" id="UP000663870"/>
    </source>
</evidence>
<proteinExistence type="predicted"/>
<dbReference type="AlphaFoldDB" id="A0A814AB72"/>
<dbReference type="InterPro" id="IPR046348">
    <property type="entry name" value="SIS_dom_sf"/>
</dbReference>
<comment type="caution">
    <text evidence="1">The sequence shown here is derived from an EMBL/GenBank/DDBJ whole genome shotgun (WGS) entry which is preliminary data.</text>
</comment>
<dbReference type="GO" id="GO:0004347">
    <property type="term" value="F:glucose-6-phosphate isomerase activity"/>
    <property type="evidence" value="ECO:0007669"/>
    <property type="project" value="InterPro"/>
</dbReference>
<evidence type="ECO:0000313" key="1">
    <source>
        <dbReference type="EMBL" id="CAF0909809.1"/>
    </source>
</evidence>
<protein>
    <submittedName>
        <fullName evidence="1">Uncharacterized protein</fullName>
    </submittedName>
</protein>
<keyword evidence="2" id="KW-1185">Reference proteome</keyword>
<dbReference type="SUPFAM" id="SSF53697">
    <property type="entry name" value="SIS domain"/>
    <property type="match status" value="1"/>
</dbReference>
<dbReference type="GO" id="GO:0006096">
    <property type="term" value="P:glycolytic process"/>
    <property type="evidence" value="ECO:0007669"/>
    <property type="project" value="InterPro"/>
</dbReference>
<dbReference type="InterPro" id="IPR001672">
    <property type="entry name" value="G6P_Isomerase"/>
</dbReference>
<dbReference type="GO" id="GO:0097367">
    <property type="term" value="F:carbohydrate derivative binding"/>
    <property type="evidence" value="ECO:0007669"/>
    <property type="project" value="InterPro"/>
</dbReference>
<dbReference type="Proteomes" id="UP000663870">
    <property type="component" value="Unassembled WGS sequence"/>
</dbReference>
<name>A0A814AB72_9BILA</name>
<gene>
    <name evidence="1" type="ORF">JXQ802_LOCUS9585</name>
</gene>